<dbReference type="InterPro" id="IPR011104">
    <property type="entry name" value="Hpr_kin/Pase_C"/>
</dbReference>
<dbReference type="SUPFAM" id="SSF53795">
    <property type="entry name" value="PEP carboxykinase-like"/>
    <property type="match status" value="1"/>
</dbReference>
<dbReference type="Pfam" id="PF07475">
    <property type="entry name" value="Hpr_kinase_C"/>
    <property type="match status" value="1"/>
</dbReference>
<keyword evidence="2" id="KW-0418">Kinase</keyword>
<comment type="caution">
    <text evidence="2">The sequence shown here is derived from an EMBL/GenBank/DDBJ whole genome shotgun (WGS) entry which is preliminary data.</text>
</comment>
<dbReference type="EMBL" id="PPCN01000001">
    <property type="protein sequence ID" value="POF34105.1"/>
    <property type="molecule type" value="Genomic_DNA"/>
</dbReference>
<dbReference type="AlphaFoldDB" id="A0A2S3V2H1"/>
<evidence type="ECO:0000313" key="3">
    <source>
        <dbReference type="Proteomes" id="UP000236959"/>
    </source>
</evidence>
<dbReference type="GO" id="GO:0000155">
    <property type="term" value="F:phosphorelay sensor kinase activity"/>
    <property type="evidence" value="ECO:0007669"/>
    <property type="project" value="InterPro"/>
</dbReference>
<reference evidence="2 3" key="1">
    <citation type="submission" date="2018-01" db="EMBL/GenBank/DDBJ databases">
        <title>Genomic Encyclopedia of Archaeal and Bacterial Type Strains, Phase II (KMG-II): from individual species to whole genera.</title>
        <authorList>
            <person name="Goeker M."/>
        </authorList>
    </citation>
    <scope>NUCLEOTIDE SEQUENCE [LARGE SCALE GENOMIC DNA]</scope>
    <source>
        <strain evidence="2 3">DSM 17023</strain>
    </source>
</reference>
<evidence type="ECO:0000313" key="2">
    <source>
        <dbReference type="EMBL" id="POF34105.1"/>
    </source>
</evidence>
<protein>
    <submittedName>
        <fullName evidence="2">HPr serine kinase-like protein</fullName>
    </submittedName>
</protein>
<dbReference type="InterPro" id="IPR027417">
    <property type="entry name" value="P-loop_NTPase"/>
</dbReference>
<evidence type="ECO:0000259" key="1">
    <source>
        <dbReference type="Pfam" id="PF07475"/>
    </source>
</evidence>
<dbReference type="OrthoDB" id="8326226at2"/>
<accession>A0A2S3V2H1</accession>
<organism evidence="2 3">
    <name type="scientific">Roseibium marinum</name>
    <dbReference type="NCBI Taxonomy" id="281252"/>
    <lineage>
        <taxon>Bacteria</taxon>
        <taxon>Pseudomonadati</taxon>
        <taxon>Pseudomonadota</taxon>
        <taxon>Alphaproteobacteria</taxon>
        <taxon>Hyphomicrobiales</taxon>
        <taxon>Stappiaceae</taxon>
        <taxon>Roseibium</taxon>
    </lineage>
</organism>
<sequence length="155" mass="16580">MTGQSIHANCVIVGTCGVLIRGAAGSGKSSLSEALIETARVRGNFAALVADDRVLLSADGNRLLARAPDTIRGRIEIRGFALEDTEHAPVARVHLAVDLRPLDTLDRLPETAIARDLLEGVSVPVITSPSNRPAISLRQIRWALRKLFPGGPDYI</sequence>
<dbReference type="RefSeq" id="WP_103220735.1">
    <property type="nucleotide sequence ID" value="NZ_PPCN01000001.1"/>
</dbReference>
<proteinExistence type="predicted"/>
<dbReference type="Proteomes" id="UP000236959">
    <property type="component" value="Unassembled WGS sequence"/>
</dbReference>
<gene>
    <name evidence="2" type="ORF">CLV41_101556</name>
</gene>
<keyword evidence="3" id="KW-1185">Reference proteome</keyword>
<feature type="domain" description="HPr kinase/phosphorylase C-terminal" evidence="1">
    <location>
        <begin position="4"/>
        <end position="83"/>
    </location>
</feature>
<dbReference type="Gene3D" id="3.40.50.300">
    <property type="entry name" value="P-loop containing nucleotide triphosphate hydrolases"/>
    <property type="match status" value="1"/>
</dbReference>
<dbReference type="CDD" id="cd01918">
    <property type="entry name" value="HprK_C"/>
    <property type="match status" value="1"/>
</dbReference>
<keyword evidence="2" id="KW-0808">Transferase</keyword>
<dbReference type="GO" id="GO:0006109">
    <property type="term" value="P:regulation of carbohydrate metabolic process"/>
    <property type="evidence" value="ECO:0007669"/>
    <property type="project" value="InterPro"/>
</dbReference>
<dbReference type="GO" id="GO:0005524">
    <property type="term" value="F:ATP binding"/>
    <property type="evidence" value="ECO:0007669"/>
    <property type="project" value="InterPro"/>
</dbReference>
<name>A0A2S3V2H1_9HYPH</name>